<sequence>MNLLTALTLLVTAALVTAQNNDERCGENVGCANYCVDGRTYVVCASGNSCFLGCQLTTSNPNVPVVRCNDFNGAAQLCSEVRAARLAPGMTEARARVRVGEVARYQSLCTGQTGPRFEEIVGDIPSTNGEEICA</sequence>
<dbReference type="Proteomes" id="UP001610446">
    <property type="component" value="Unassembled WGS sequence"/>
</dbReference>
<feature type="chain" id="PRO_5046933179" evidence="1">
    <location>
        <begin position="19"/>
        <end position="134"/>
    </location>
</feature>
<gene>
    <name evidence="2" type="ORF">BJY01DRAFT_252628</name>
</gene>
<evidence type="ECO:0000313" key="2">
    <source>
        <dbReference type="EMBL" id="KAL2835447.1"/>
    </source>
</evidence>
<keyword evidence="1" id="KW-0732">Signal</keyword>
<feature type="signal peptide" evidence="1">
    <location>
        <begin position="1"/>
        <end position="18"/>
    </location>
</feature>
<proteinExistence type="predicted"/>
<reference evidence="2 3" key="1">
    <citation type="submission" date="2024-07" db="EMBL/GenBank/DDBJ databases">
        <title>Section-level genome sequencing and comparative genomics of Aspergillus sections Usti and Cavernicolus.</title>
        <authorList>
            <consortium name="Lawrence Berkeley National Laboratory"/>
            <person name="Nybo J.L."/>
            <person name="Vesth T.C."/>
            <person name="Theobald S."/>
            <person name="Frisvad J.C."/>
            <person name="Larsen T.O."/>
            <person name="Kjaerboelling I."/>
            <person name="Rothschild-Mancinelli K."/>
            <person name="Lyhne E.K."/>
            <person name="Kogle M.E."/>
            <person name="Barry K."/>
            <person name="Clum A."/>
            <person name="Na H."/>
            <person name="Ledsgaard L."/>
            <person name="Lin J."/>
            <person name="Lipzen A."/>
            <person name="Kuo A."/>
            <person name="Riley R."/>
            <person name="Mondo S."/>
            <person name="Labutti K."/>
            <person name="Haridas S."/>
            <person name="Pangalinan J."/>
            <person name="Salamov A.A."/>
            <person name="Simmons B.A."/>
            <person name="Magnuson J.K."/>
            <person name="Chen J."/>
            <person name="Drula E."/>
            <person name="Henrissat B."/>
            <person name="Wiebenga A."/>
            <person name="Lubbers R.J."/>
            <person name="Gomes A.C."/>
            <person name="Makela M.R."/>
            <person name="Stajich J."/>
            <person name="Grigoriev I.V."/>
            <person name="Mortensen U.H."/>
            <person name="De Vries R.P."/>
            <person name="Baker S.E."/>
            <person name="Andersen M.R."/>
        </authorList>
    </citation>
    <scope>NUCLEOTIDE SEQUENCE [LARGE SCALE GENOMIC DNA]</scope>
    <source>
        <strain evidence="2 3">CBS 123904</strain>
    </source>
</reference>
<evidence type="ECO:0000256" key="1">
    <source>
        <dbReference type="SAM" id="SignalP"/>
    </source>
</evidence>
<name>A0ABR4J5X1_9EURO</name>
<protein>
    <submittedName>
        <fullName evidence="2">Uncharacterized protein</fullName>
    </submittedName>
</protein>
<evidence type="ECO:0000313" key="3">
    <source>
        <dbReference type="Proteomes" id="UP001610446"/>
    </source>
</evidence>
<keyword evidence="3" id="KW-1185">Reference proteome</keyword>
<comment type="caution">
    <text evidence="2">The sequence shown here is derived from an EMBL/GenBank/DDBJ whole genome shotgun (WGS) entry which is preliminary data.</text>
</comment>
<accession>A0ABR4J5X1</accession>
<organism evidence="2 3">
    <name type="scientific">Aspergillus pseudoustus</name>
    <dbReference type="NCBI Taxonomy" id="1810923"/>
    <lineage>
        <taxon>Eukaryota</taxon>
        <taxon>Fungi</taxon>
        <taxon>Dikarya</taxon>
        <taxon>Ascomycota</taxon>
        <taxon>Pezizomycotina</taxon>
        <taxon>Eurotiomycetes</taxon>
        <taxon>Eurotiomycetidae</taxon>
        <taxon>Eurotiales</taxon>
        <taxon>Aspergillaceae</taxon>
        <taxon>Aspergillus</taxon>
        <taxon>Aspergillus subgen. Nidulantes</taxon>
    </lineage>
</organism>
<dbReference type="EMBL" id="JBFXLU010000204">
    <property type="protein sequence ID" value="KAL2835447.1"/>
    <property type="molecule type" value="Genomic_DNA"/>
</dbReference>